<gene>
    <name evidence="2" type="ORF">PV09_02282</name>
</gene>
<dbReference type="HOGENOM" id="CLU_015714_2_0_1"/>
<dbReference type="PANTHER" id="PTHR38406:SF1">
    <property type="entry name" value="TRANSCRIPTIONAL REPRESSOR OPI1"/>
    <property type="match status" value="1"/>
</dbReference>
<dbReference type="PANTHER" id="PTHR38406">
    <property type="entry name" value="TRANSCRIPTIONAL REPRESSOR OPI1"/>
    <property type="match status" value="1"/>
</dbReference>
<dbReference type="Pfam" id="PF08618">
    <property type="entry name" value="Opi1"/>
    <property type="match status" value="1"/>
</dbReference>
<dbReference type="GO" id="GO:0008654">
    <property type="term" value="P:phospholipid biosynthetic process"/>
    <property type="evidence" value="ECO:0007669"/>
    <property type="project" value="TreeGrafter"/>
</dbReference>
<name>A0A0D1Z3C4_9PEZI</name>
<reference evidence="2 3" key="1">
    <citation type="submission" date="2015-01" db="EMBL/GenBank/DDBJ databases">
        <title>The Genome Sequence of Ochroconis gallopava CBS43764.</title>
        <authorList>
            <consortium name="The Broad Institute Genomics Platform"/>
            <person name="Cuomo C."/>
            <person name="de Hoog S."/>
            <person name="Gorbushina A."/>
            <person name="Stielow B."/>
            <person name="Teixiera M."/>
            <person name="Abouelleil A."/>
            <person name="Chapman S.B."/>
            <person name="Priest M."/>
            <person name="Young S.K."/>
            <person name="Wortman J."/>
            <person name="Nusbaum C."/>
            <person name="Birren B."/>
        </authorList>
    </citation>
    <scope>NUCLEOTIDE SEQUENCE [LARGE SCALE GENOMIC DNA]</scope>
    <source>
        <strain evidence="2 3">CBS 43764</strain>
    </source>
</reference>
<organism evidence="2 3">
    <name type="scientific">Verruconis gallopava</name>
    <dbReference type="NCBI Taxonomy" id="253628"/>
    <lineage>
        <taxon>Eukaryota</taxon>
        <taxon>Fungi</taxon>
        <taxon>Dikarya</taxon>
        <taxon>Ascomycota</taxon>
        <taxon>Pezizomycotina</taxon>
        <taxon>Dothideomycetes</taxon>
        <taxon>Pleosporomycetidae</taxon>
        <taxon>Venturiales</taxon>
        <taxon>Sympoventuriaceae</taxon>
        <taxon>Verruconis</taxon>
    </lineage>
</organism>
<feature type="region of interest" description="Disordered" evidence="1">
    <location>
        <begin position="225"/>
        <end position="287"/>
    </location>
</feature>
<feature type="region of interest" description="Disordered" evidence="1">
    <location>
        <begin position="53"/>
        <end position="113"/>
    </location>
</feature>
<keyword evidence="3" id="KW-1185">Reference proteome</keyword>
<evidence type="ECO:0000313" key="3">
    <source>
        <dbReference type="Proteomes" id="UP000053259"/>
    </source>
</evidence>
<dbReference type="RefSeq" id="XP_016217311.1">
    <property type="nucleotide sequence ID" value="XM_016355295.1"/>
</dbReference>
<dbReference type="GO" id="GO:0005634">
    <property type="term" value="C:nucleus"/>
    <property type="evidence" value="ECO:0007669"/>
    <property type="project" value="TreeGrafter"/>
</dbReference>
<protein>
    <recommendedName>
        <fullName evidence="4">Opi1-domain-containing protein</fullName>
    </recommendedName>
</protein>
<dbReference type="InterPro" id="IPR013927">
    <property type="entry name" value="TF_Opi1_Ccg-8"/>
</dbReference>
<evidence type="ECO:0000256" key="1">
    <source>
        <dbReference type="SAM" id="MobiDB-lite"/>
    </source>
</evidence>
<evidence type="ECO:0008006" key="4">
    <source>
        <dbReference type="Google" id="ProtNLM"/>
    </source>
</evidence>
<feature type="region of interest" description="Disordered" evidence="1">
    <location>
        <begin position="130"/>
        <end position="156"/>
    </location>
</feature>
<feature type="region of interest" description="Disordered" evidence="1">
    <location>
        <begin position="1"/>
        <end position="35"/>
    </location>
</feature>
<feature type="compositionally biased region" description="Basic and acidic residues" evidence="1">
    <location>
        <begin position="225"/>
        <end position="256"/>
    </location>
</feature>
<proteinExistence type="predicted"/>
<feature type="compositionally biased region" description="Polar residues" evidence="1">
    <location>
        <begin position="296"/>
        <end position="312"/>
    </location>
</feature>
<feature type="region of interest" description="Disordered" evidence="1">
    <location>
        <begin position="293"/>
        <end position="312"/>
    </location>
</feature>
<dbReference type="OrthoDB" id="2441642at2759"/>
<dbReference type="EMBL" id="KN847533">
    <property type="protein sequence ID" value="KIW07442.1"/>
    <property type="molecule type" value="Genomic_DNA"/>
</dbReference>
<dbReference type="GO" id="GO:0006357">
    <property type="term" value="P:regulation of transcription by RNA polymerase II"/>
    <property type="evidence" value="ECO:0007669"/>
    <property type="project" value="TreeGrafter"/>
</dbReference>
<evidence type="ECO:0000313" key="2">
    <source>
        <dbReference type="EMBL" id="KIW07442.1"/>
    </source>
</evidence>
<dbReference type="AlphaFoldDB" id="A0A0D1Z3C4"/>
<accession>A0A0D1Z3C4</accession>
<dbReference type="GO" id="GO:0030968">
    <property type="term" value="P:endoplasmic reticulum unfolded protein response"/>
    <property type="evidence" value="ECO:0007669"/>
    <property type="project" value="TreeGrafter"/>
</dbReference>
<dbReference type="GeneID" id="27310255"/>
<dbReference type="STRING" id="253628.A0A0D1Z3C4"/>
<feature type="region of interest" description="Disordered" evidence="1">
    <location>
        <begin position="506"/>
        <end position="548"/>
    </location>
</feature>
<dbReference type="Proteomes" id="UP000053259">
    <property type="component" value="Unassembled WGS sequence"/>
</dbReference>
<dbReference type="GO" id="GO:0003714">
    <property type="term" value="F:transcription corepressor activity"/>
    <property type="evidence" value="ECO:0007669"/>
    <property type="project" value="InterPro"/>
</dbReference>
<sequence length="548" mass="60245">MEFERERPPAYAHVPSDLKLPSVPNHDIPSNGSPSLINLPDLRSLGLPEARHSNEHWPHYRQNGQLNPNAFPSVPSAPPRASVDPPLGSPMATESILSSDDRAARAPSVMSMDDPDTRMAVEALSGLKNPEFMRSPSARSTTLSNHQSVPYSPPQEETEEPILSLVTANHPWIGATINGSVATYNFSKHYSPAFIRNGAEFVERNVGSPIASTLRRTGVEGGVRRYLGDRRPSDFAKEERQRKRARERSPDKDVEKGVTSPSSTAEQRRSRAGSQASFASLPPYDEHRSPRYEELATTTQQEPSAQKSMSAPRNWRTQLMITTSGLGAALSEVSLKNLRFCLGLLRGATDSITTMMVALKKLLDDYEERARNSADETLPNFTLTQEQEAASTRIAESIKSAHREIMKTLESITNSISHYAGAALPENAAALVRRQLMSLPQRWRVAESTAAEQNGANGHSQTQSEMVKAGKTIVVFAGQSLDMLAQVTMVVSATIQNAEGWLERMGRRSGQSQVSSPPAMLPAKDDRKTFDSQPQHPVGVDYQMMEKK</sequence>
<feature type="compositionally biased region" description="Polar residues" evidence="1">
    <location>
        <begin position="137"/>
        <end position="150"/>
    </location>
</feature>
<dbReference type="VEuPathDB" id="FungiDB:PV09_02282"/>
<dbReference type="InParanoid" id="A0A0D1Z3C4"/>
<dbReference type="GO" id="GO:0005783">
    <property type="term" value="C:endoplasmic reticulum"/>
    <property type="evidence" value="ECO:0007669"/>
    <property type="project" value="TreeGrafter"/>
</dbReference>